<sequence>MMWFWPPVPVKVLANPGHTYDVKAVEVCIEQLETWPKRTAKWRKAYKTCFDALEGMATAADARKTFEAAAIEAGVLRQR</sequence>
<keyword evidence="2" id="KW-1185">Reference proteome</keyword>
<accession>A0ABR6KXK8</accession>
<dbReference type="EMBL" id="JACHOT010000001">
    <property type="protein sequence ID" value="MBB4649271.1"/>
    <property type="molecule type" value="Genomic_DNA"/>
</dbReference>
<protein>
    <recommendedName>
        <fullName evidence="3">DUF982 domain-containing protein</fullName>
    </recommendedName>
</protein>
<proteinExistence type="predicted"/>
<dbReference type="Gene3D" id="6.10.250.730">
    <property type="match status" value="1"/>
</dbReference>
<organism evidence="1 2">
    <name type="scientific">Aminobacter niigataensis</name>
    <dbReference type="NCBI Taxonomy" id="83265"/>
    <lineage>
        <taxon>Bacteria</taxon>
        <taxon>Pseudomonadati</taxon>
        <taxon>Pseudomonadota</taxon>
        <taxon>Alphaproteobacteria</taxon>
        <taxon>Hyphomicrobiales</taxon>
        <taxon>Phyllobacteriaceae</taxon>
        <taxon>Aminobacter</taxon>
    </lineage>
</organism>
<evidence type="ECO:0000313" key="2">
    <source>
        <dbReference type="Proteomes" id="UP000539538"/>
    </source>
</evidence>
<reference evidence="1 2" key="1">
    <citation type="submission" date="2020-08" db="EMBL/GenBank/DDBJ databases">
        <title>Genomic Encyclopedia of Type Strains, Phase IV (KMG-IV): sequencing the most valuable type-strain genomes for metagenomic binning, comparative biology and taxonomic classification.</title>
        <authorList>
            <person name="Goeker M."/>
        </authorList>
    </citation>
    <scope>NUCLEOTIDE SEQUENCE [LARGE SCALE GENOMIC DNA]</scope>
    <source>
        <strain evidence="1 2">DSM 7050</strain>
    </source>
</reference>
<name>A0ABR6KXK8_9HYPH</name>
<comment type="caution">
    <text evidence="1">The sequence shown here is derived from an EMBL/GenBank/DDBJ whole genome shotgun (WGS) entry which is preliminary data.</text>
</comment>
<dbReference type="Proteomes" id="UP000539538">
    <property type="component" value="Unassembled WGS sequence"/>
</dbReference>
<dbReference type="RefSeq" id="WP_183261087.1">
    <property type="nucleotide sequence ID" value="NZ_BAAAVZ010000008.1"/>
</dbReference>
<evidence type="ECO:0000313" key="1">
    <source>
        <dbReference type="EMBL" id="MBB4649271.1"/>
    </source>
</evidence>
<dbReference type="Pfam" id="PF06169">
    <property type="entry name" value="DUF982"/>
    <property type="match status" value="1"/>
</dbReference>
<evidence type="ECO:0008006" key="3">
    <source>
        <dbReference type="Google" id="ProtNLM"/>
    </source>
</evidence>
<gene>
    <name evidence="1" type="ORF">GGQ99_000993</name>
</gene>
<dbReference type="InterPro" id="IPR010385">
    <property type="entry name" value="DUF982"/>
</dbReference>